<reference evidence="3 4" key="1">
    <citation type="submission" date="2021-11" db="EMBL/GenBank/DDBJ databases">
        <title>Aliifidinibius sp. nov., a new bacterium isolated from saline soil.</title>
        <authorList>
            <person name="Galisteo C."/>
            <person name="De La Haba R."/>
            <person name="Sanchez-Porro C."/>
            <person name="Ventosa A."/>
        </authorList>
    </citation>
    <scope>NUCLEOTIDE SEQUENCE [LARGE SCALE GENOMIC DNA]</scope>
    <source>
        <strain evidence="3 4">KACC 190600</strain>
    </source>
</reference>
<evidence type="ECO:0000259" key="2">
    <source>
        <dbReference type="Pfam" id="PF14349"/>
    </source>
</evidence>
<keyword evidence="4" id="KW-1185">Reference proteome</keyword>
<evidence type="ECO:0000313" key="4">
    <source>
        <dbReference type="Proteomes" id="UP001207337"/>
    </source>
</evidence>
<evidence type="ECO:0000256" key="1">
    <source>
        <dbReference type="SAM" id="MobiDB-lite"/>
    </source>
</evidence>
<dbReference type="NCBIfam" id="TIGR04189">
    <property type="entry name" value="surface_SprA"/>
    <property type="match status" value="1"/>
</dbReference>
<feature type="domain" description="Gliding motility protein SprA N-terminal" evidence="2">
    <location>
        <begin position="165"/>
        <end position="356"/>
    </location>
</feature>
<feature type="domain" description="Gliding motility protein SprA N-terminal" evidence="2">
    <location>
        <begin position="1094"/>
        <end position="1618"/>
    </location>
</feature>
<protein>
    <submittedName>
        <fullName evidence="3">Cell surface protein SprA</fullName>
    </submittedName>
</protein>
<sequence length="2396" mass="270679">MQLSTKIFFVTLLFLFLTGVTAGLSQDNNKEQQLLQPMPFSAVQDTIPYLYQPRRVNHAFWEVPPNLFYIRLPQEEFSVRRDSLGTYVSRRMLYQHPISLPYVMDFDEYVRRHRQQSVRENWSRLLQEQTSEGLKGGLLDFSMDLPGGEESTFSTIFGRPEVNLSINGTANMNVGASIRKTENPNIPADQQTQVVPTFEQSLQLNIQGTIGDKLSIQTDWDTERAFDFMNRVNIVYEGYEDEIIQRLEMGNVSMQTGNSLIRGGSALFGVKSVVQLGSLELTSVLSQQEGEEQTETITGGSQEKEINIRPIDYEDDRHFFLDFFTRQEYEGNVSNPQQLGQALQLTEVNVWVLRESSQSEEGERQAIALGELGVIENADGNYAPPNEGGDIFPEGLLDQYRDPSLGVSAGDLNADPSTFVEGYFIPLQEGTDYELHRSLGYLSLKRNLASRQALAISFKYIDPQSGQIVSVGDISPGGGNRIYLKLIRPQTLTTDNYLWDLMMKNVYSIGANNLTPDGLDIDIKYTEQNVPASSLPGRSSILLQDLGLDRVDRQGSLNPDNEIDFSTSVLNPNTGRIVFPYLEPFGDRIVTLLEESGATQDQIENLAYDELYIERKDNAAQSAKNNFYLINGEAQGAISASYSLGYSLVEGSVNVYANGRELQEGTDYAVDYSIGSITILNEQYLQRGQEIRIEYENNQIARIGQKNFTGIRAQYSIFDNINLGSTYFNLKEKPLQDKIRIGDEPVNNSVIGLDANAHFDAPWLSRMLDQLPLLQTKEPSAISLSGEFAQLNPDVSRTGAVNDAIDDNRLFEDEENGLSFIDDFEGSDINLSFMNPSQWKLAAAPAAVPGYEPDEAIFEEDSTSNPMQNLADKIARSDLRSTFAWYSIPQNIDEILDDAERTPESQQVKVTDVFPNRDVLTEENFIRTLDVHYNPTERGPYNYNSNLRNLLRNEPSRTWGGMTTTLPAGQEDLTQNNIEFLEFWVQSVLPDGRTPTVQDLQDYEGEIYIDVGVVSEDVVPNFKNNTEDGLARRPDNLEPDNPVNSIRSYIPIPPPAPEGQFSNETRSLEDVGLDGAPNSEGIDNKNEQTLFADFINNMQAEYGSNSPEFEAIQSDPSNDDYIYYGESQIGELVLHERFHRMFGYHDGNSPTNQEDKRAVTNTPDTEGLITPSNVEQNNKYFQYQVDWNPAEVDDIDVGTERDYIVDKVDGPNQQDRWYQVRIPLKDWIRKVGGIEDFQNISYIRVWMSGYEKPFTLRFATFELVGSQWRDADNVEQEQGPQQGEMDISSINIEENSQRRPIPYRQPEGAIRETNRSRQRQTIANEQSIALGIDNLGPGELKMIKRIYPGGLNMVHYSNVRMYVHGEGYDNRSDAELVVRYGTDLTNNYYEYRQPISPSDPDYPYSFEALNEMSSSELEQEAEEVWLYEENSMNIILRAFNELKQLRNQEGNDPSGRYERSDLLEEAPPGAVIAIKGNPSLDRVGEIGIGIHNPFDPQNPSGGGVSSLDGQFWFNELRVSGFDNRSGWAANAKARVEMADFALLNANLNRETDGFGALNSRLGQRRTSDLLSYDVNSTFNMHKFLPGRFGWNIPVTLSTRQSNSTPRYLPNQGDIRLSDFENAVYARQDINEDQKERIIRERIRESQTAMESYSINLSNISKSRSTSTLAEYTLDKTTLNYVYNTTKRRDPQYSRQNNWNYRGSLRYNLNFRSTQLFRPFDFLGDMPLLHPLAGIQLGYTPASITAGTSIDRDYNERLRRFASGTAENPLQQSHSFTYDTRLGFGYNLTPSIKTTFQTQSVFDLSRAGIQEDPESGSDNYRVRSTKSVLQDLVLDTLSARRSTYQESYSANWQPNLNSFEPVSWIDYSSNYSGGYQWRNSPAGSGLGSNISNNLSLNQTLDFNIQELLERMGWYNNLTTSTNSNSRSEPDNPDGDGGLATLARESLQAILSIESLDVSFNVSKNAIQSGYDGGSQFFQMFNRSGSQFSPPFSYRTGLTDHIGRDRLISNPGGSSLQIPSNRNLSDDLRVETSLRPFQNLTIDFTWNAEWNKTDTESISLLPNGERSTIRNQSGQIRSSVWALGEGYKGFFRRQLQTAFDDINAQNGVISDSTGNNDGRSVLGKASLQEDFRKSYLGIGTGAIGERSFMPFPLPDWRITWSGIETFLPFGEDIMSRASITHNYSGLYRLGWTFNADQNLLPGISLGNYSVQNRRPEYEANTINIEKRFSPLVGLNVTWISGLRSNIQYEYSKLTSLSLSNTSVIERLSRGLRFSFAYTIRDFKLPLFPRIDNAVDITLNGSFIEDEEKKFVLDSDLEDVLEGDLSTLPTDPDQYDFTSSFTGGQSRFNGSAVVGYRFSQTIRANFEYTYSRLIPKSSNIYARTDHDIRFNVVMSIQSD</sequence>
<name>A0ABT3PUN6_9BACT</name>
<dbReference type="EMBL" id="JAJNDC010000001">
    <property type="protein sequence ID" value="MCW9711558.1"/>
    <property type="molecule type" value="Genomic_DNA"/>
</dbReference>
<proteinExistence type="predicted"/>
<dbReference type="RefSeq" id="WP_265786874.1">
    <property type="nucleotide sequence ID" value="NZ_BAABRS010000001.1"/>
</dbReference>
<gene>
    <name evidence="3" type="primary">sprA</name>
    <name evidence="3" type="ORF">LQ318_01460</name>
</gene>
<dbReference type="Proteomes" id="UP001207337">
    <property type="component" value="Unassembled WGS sequence"/>
</dbReference>
<dbReference type="InterPro" id="IPR025684">
    <property type="entry name" value="SprA_N_dom"/>
</dbReference>
<accession>A0ABT3PUN6</accession>
<evidence type="ECO:0000313" key="3">
    <source>
        <dbReference type="EMBL" id="MCW9711558.1"/>
    </source>
</evidence>
<organism evidence="3 4">
    <name type="scientific">Fodinibius salicampi</name>
    <dbReference type="NCBI Taxonomy" id="1920655"/>
    <lineage>
        <taxon>Bacteria</taxon>
        <taxon>Pseudomonadati</taxon>
        <taxon>Balneolota</taxon>
        <taxon>Balneolia</taxon>
        <taxon>Balneolales</taxon>
        <taxon>Balneolaceae</taxon>
        <taxon>Fodinibius</taxon>
    </lineage>
</organism>
<dbReference type="Pfam" id="PF14349">
    <property type="entry name" value="SprA_N"/>
    <property type="match status" value="2"/>
</dbReference>
<feature type="region of interest" description="Disordered" evidence="1">
    <location>
        <begin position="1918"/>
        <end position="1937"/>
    </location>
</feature>
<comment type="caution">
    <text evidence="3">The sequence shown here is derived from an EMBL/GenBank/DDBJ whole genome shotgun (WGS) entry which is preliminary data.</text>
</comment>
<dbReference type="InterPro" id="IPR026377">
    <property type="entry name" value="Cell_surface_SprA"/>
</dbReference>